<name>A0A800MZA7_CYTFI</name>
<evidence type="ECO:0000256" key="2">
    <source>
        <dbReference type="ARBA" id="ARBA00022692"/>
    </source>
</evidence>
<comment type="caution">
    <text evidence="8">The sequence shown here is derived from an EMBL/GenBank/DDBJ whole genome shotgun (WGS) entry which is preliminary data.</text>
</comment>
<organism evidence="8 9">
    <name type="scientific">Cytobacillus firmus</name>
    <name type="common">Bacillus firmus</name>
    <dbReference type="NCBI Taxonomy" id="1399"/>
    <lineage>
        <taxon>Bacteria</taxon>
        <taxon>Bacillati</taxon>
        <taxon>Bacillota</taxon>
        <taxon>Bacilli</taxon>
        <taxon>Bacillales</taxon>
        <taxon>Bacillaceae</taxon>
        <taxon>Cytobacillus</taxon>
    </lineage>
</organism>
<evidence type="ECO:0000313" key="9">
    <source>
        <dbReference type="Proteomes" id="UP000465778"/>
    </source>
</evidence>
<dbReference type="PANTHER" id="PTHR33392:SF3">
    <property type="entry name" value="POLYISOPRENYL-TEICHOIC ACID--PEPTIDOGLYCAN TEICHOIC ACID TRANSFERASE TAGT"/>
    <property type="match status" value="1"/>
</dbReference>
<dbReference type="InterPro" id="IPR050922">
    <property type="entry name" value="LytR/CpsA/Psr_CW_biosynth"/>
</dbReference>
<evidence type="ECO:0000256" key="3">
    <source>
        <dbReference type="ARBA" id="ARBA00022968"/>
    </source>
</evidence>
<feature type="compositionally biased region" description="Polar residues" evidence="5">
    <location>
        <begin position="333"/>
        <end position="354"/>
    </location>
</feature>
<evidence type="ECO:0000256" key="5">
    <source>
        <dbReference type="SAM" id="MobiDB-lite"/>
    </source>
</evidence>
<feature type="domain" description="Cell envelope-related transcriptional attenuator" evidence="7">
    <location>
        <begin position="95"/>
        <end position="243"/>
    </location>
</feature>
<dbReference type="PANTHER" id="PTHR33392">
    <property type="entry name" value="POLYISOPRENYL-TEICHOIC ACID--PEPTIDOGLYCAN TEICHOIC ACID TRANSFERASE TAGU"/>
    <property type="match status" value="1"/>
</dbReference>
<comment type="similarity">
    <text evidence="1">Belongs to the LytR/CpsA/Psr (LCP) family.</text>
</comment>
<evidence type="ECO:0000256" key="1">
    <source>
        <dbReference type="ARBA" id="ARBA00006068"/>
    </source>
</evidence>
<dbReference type="NCBIfam" id="TIGR00350">
    <property type="entry name" value="lytR_cpsA_psr"/>
    <property type="match status" value="1"/>
</dbReference>
<evidence type="ECO:0000256" key="6">
    <source>
        <dbReference type="SAM" id="Phobius"/>
    </source>
</evidence>
<dbReference type="Proteomes" id="UP000465778">
    <property type="component" value="Unassembled WGS sequence"/>
</dbReference>
<dbReference type="AlphaFoldDB" id="A0A800MZA7"/>
<dbReference type="Gene3D" id="3.40.630.190">
    <property type="entry name" value="LCP protein"/>
    <property type="match status" value="1"/>
</dbReference>
<proteinExistence type="inferred from homology"/>
<evidence type="ECO:0000259" key="7">
    <source>
        <dbReference type="Pfam" id="PF03816"/>
    </source>
</evidence>
<dbReference type="InterPro" id="IPR004474">
    <property type="entry name" value="LytR_CpsA_psr"/>
</dbReference>
<dbReference type="EMBL" id="VDEM01000008">
    <property type="protein sequence ID" value="KAF0825015.1"/>
    <property type="molecule type" value="Genomic_DNA"/>
</dbReference>
<keyword evidence="3" id="KW-0735">Signal-anchor</keyword>
<sequence length="362" mass="40425">MSHDRRSIVIEKRKSKRKRRIFIFIFLPIILLTLSATAYGTFLYNKAQSVMEDSYNPIDRTTKRASAAQPDIDNISVLFIGVDDSSKRSFSTSSRSDALMLATFNKDSKSVKLLSIPRDSYVYIPKLGYQDKITHAHANGGPATTIETVEEMLDIPVDFYVKVNFNAFIDIVEALDGIKVDVPYAFSEQDSNDTPNAISLEPGYQLLNGEEALALARTRKKDSDIQRGERQQEILKAIVNRAASVGSISKYANVIEAVGKNMETDLTFDQMKAFLNYATEGSSINIESLNIAGQDMYLPNSSGNRVYYYKLDQTSLAEIQTELKGHLDLSDTEFGQNTTDDAGNQVQSESQADYQTEAESEY</sequence>
<dbReference type="RefSeq" id="WP_159344551.1">
    <property type="nucleotide sequence ID" value="NZ_JBALOT010000039.1"/>
</dbReference>
<feature type="region of interest" description="Disordered" evidence="5">
    <location>
        <begin position="331"/>
        <end position="362"/>
    </location>
</feature>
<evidence type="ECO:0000313" key="8">
    <source>
        <dbReference type="EMBL" id="KAF0825015.1"/>
    </source>
</evidence>
<keyword evidence="2 6" id="KW-0812">Transmembrane</keyword>
<gene>
    <name evidence="8" type="ORF">KIS1582_1217</name>
</gene>
<dbReference type="GO" id="GO:0071555">
    <property type="term" value="P:cell wall organization"/>
    <property type="evidence" value="ECO:0007669"/>
    <property type="project" value="UniProtKB-KW"/>
</dbReference>
<dbReference type="Pfam" id="PF03816">
    <property type="entry name" value="LytR_cpsA_psr"/>
    <property type="match status" value="1"/>
</dbReference>
<protein>
    <submittedName>
        <fullName evidence="8">Cell envelope-associated transcriptional attenuator LytR-CpsA-Psr</fullName>
    </submittedName>
</protein>
<keyword evidence="6" id="KW-0472">Membrane</keyword>
<accession>A0A800MZA7</accession>
<feature type="transmembrane region" description="Helical" evidence="6">
    <location>
        <begin position="21"/>
        <end position="44"/>
    </location>
</feature>
<keyword evidence="4 6" id="KW-1133">Transmembrane helix</keyword>
<evidence type="ECO:0000256" key="4">
    <source>
        <dbReference type="ARBA" id="ARBA00022989"/>
    </source>
</evidence>
<dbReference type="OrthoDB" id="27330at2"/>
<reference evidence="8 9" key="1">
    <citation type="journal article" date="2020" name="G3 (Bethesda)">
        <title>Whole Genome Sequencing and Comparative Genomics of Two Nematicidal Bacillus Strains Reveals a Wide Range of Possible Virulence Factors.</title>
        <authorList>
            <person name="Susic N."/>
            <person name="Janezic S."/>
            <person name="Rupnik M."/>
            <person name="Geric Stare B."/>
        </authorList>
    </citation>
    <scope>NUCLEOTIDE SEQUENCE [LARGE SCALE GENOMIC DNA]</scope>
    <source>
        <strain evidence="8 9">I-1582</strain>
    </source>
</reference>